<gene>
    <name evidence="1" type="ORF">POPTR_018G145080v4</name>
</gene>
<comment type="caution">
    <text evidence="1">The sequence shown here is derived from an EMBL/GenBank/DDBJ whole genome shotgun (WGS) entry which is preliminary data.</text>
</comment>
<dbReference type="Proteomes" id="UP000006729">
    <property type="component" value="Chromosome 18"/>
</dbReference>
<dbReference type="EMBL" id="CM009307">
    <property type="protein sequence ID" value="KAI9378757.1"/>
    <property type="molecule type" value="Genomic_DNA"/>
</dbReference>
<protein>
    <submittedName>
        <fullName evidence="1">Uncharacterized protein</fullName>
    </submittedName>
</protein>
<proteinExistence type="predicted"/>
<accession>A0ACC0RPB1</accession>
<keyword evidence="2" id="KW-1185">Reference proteome</keyword>
<organism evidence="1 2">
    <name type="scientific">Populus trichocarpa</name>
    <name type="common">Western balsam poplar</name>
    <name type="synonym">Populus balsamifera subsp. trichocarpa</name>
    <dbReference type="NCBI Taxonomy" id="3694"/>
    <lineage>
        <taxon>Eukaryota</taxon>
        <taxon>Viridiplantae</taxon>
        <taxon>Streptophyta</taxon>
        <taxon>Embryophyta</taxon>
        <taxon>Tracheophyta</taxon>
        <taxon>Spermatophyta</taxon>
        <taxon>Magnoliopsida</taxon>
        <taxon>eudicotyledons</taxon>
        <taxon>Gunneridae</taxon>
        <taxon>Pentapetalae</taxon>
        <taxon>rosids</taxon>
        <taxon>fabids</taxon>
        <taxon>Malpighiales</taxon>
        <taxon>Salicaceae</taxon>
        <taxon>Saliceae</taxon>
        <taxon>Populus</taxon>
    </lineage>
</organism>
<evidence type="ECO:0000313" key="1">
    <source>
        <dbReference type="EMBL" id="KAI9378757.1"/>
    </source>
</evidence>
<evidence type="ECO:0000313" key="2">
    <source>
        <dbReference type="Proteomes" id="UP000006729"/>
    </source>
</evidence>
<name>A0ACC0RPB1_POPTR</name>
<sequence length="178" mass="20562">MQSWMNSGWGLMEPLPELVHVIKQRLGITKENTERREAEIYKRAKIAYGALSTTLGDHTFLFERPSSLDAYFLGHVLFTLQAFPESSMLRSALLEHDASSTSSRRPSNSGSKPKKQPRRERTEEEKTFRRRARYFLVTQVVAVLVFLSVMSSNDFSEVEVDDDEDEDEDEDEDKRLQL</sequence>
<reference evidence="1 2" key="1">
    <citation type="journal article" date="2006" name="Science">
        <title>The genome of black cottonwood, Populus trichocarpa (Torr. &amp; Gray).</title>
        <authorList>
            <person name="Tuskan G.A."/>
            <person name="Difazio S."/>
            <person name="Jansson S."/>
            <person name="Bohlmann J."/>
            <person name="Grigoriev I."/>
            <person name="Hellsten U."/>
            <person name="Putnam N."/>
            <person name="Ralph S."/>
            <person name="Rombauts S."/>
            <person name="Salamov A."/>
            <person name="Schein J."/>
            <person name="Sterck L."/>
            <person name="Aerts A."/>
            <person name="Bhalerao R.R."/>
            <person name="Bhalerao R.P."/>
            <person name="Blaudez D."/>
            <person name="Boerjan W."/>
            <person name="Brun A."/>
            <person name="Brunner A."/>
            <person name="Busov V."/>
            <person name="Campbell M."/>
            <person name="Carlson J."/>
            <person name="Chalot M."/>
            <person name="Chapman J."/>
            <person name="Chen G.L."/>
            <person name="Cooper D."/>
            <person name="Coutinho P.M."/>
            <person name="Couturier J."/>
            <person name="Covert S."/>
            <person name="Cronk Q."/>
            <person name="Cunningham R."/>
            <person name="Davis J."/>
            <person name="Degroeve S."/>
            <person name="Dejardin A."/>
            <person name="Depamphilis C."/>
            <person name="Detter J."/>
            <person name="Dirks B."/>
            <person name="Dubchak I."/>
            <person name="Duplessis S."/>
            <person name="Ehlting J."/>
            <person name="Ellis B."/>
            <person name="Gendler K."/>
            <person name="Goodstein D."/>
            <person name="Gribskov M."/>
            <person name="Grimwood J."/>
            <person name="Groover A."/>
            <person name="Gunter L."/>
            <person name="Hamberger B."/>
            <person name="Heinze B."/>
            <person name="Helariutta Y."/>
            <person name="Henrissat B."/>
            <person name="Holligan D."/>
            <person name="Holt R."/>
            <person name="Huang W."/>
            <person name="Islam-Faridi N."/>
            <person name="Jones S."/>
            <person name="Jones-Rhoades M."/>
            <person name="Jorgensen R."/>
            <person name="Joshi C."/>
            <person name="Kangasjarvi J."/>
            <person name="Karlsson J."/>
            <person name="Kelleher C."/>
            <person name="Kirkpatrick R."/>
            <person name="Kirst M."/>
            <person name="Kohler A."/>
            <person name="Kalluri U."/>
            <person name="Larimer F."/>
            <person name="Leebens-Mack J."/>
            <person name="Leple J.C."/>
            <person name="Locascio P."/>
            <person name="Lou Y."/>
            <person name="Lucas S."/>
            <person name="Martin F."/>
            <person name="Montanini B."/>
            <person name="Napoli C."/>
            <person name="Nelson D.R."/>
            <person name="Nelson C."/>
            <person name="Nieminen K."/>
            <person name="Nilsson O."/>
            <person name="Pereda V."/>
            <person name="Peter G."/>
            <person name="Philippe R."/>
            <person name="Pilate G."/>
            <person name="Poliakov A."/>
            <person name="Razumovskaya J."/>
            <person name="Richardson P."/>
            <person name="Rinaldi C."/>
            <person name="Ritland K."/>
            <person name="Rouze P."/>
            <person name="Ryaboy D."/>
            <person name="Schmutz J."/>
            <person name="Schrader J."/>
            <person name="Segerman B."/>
            <person name="Shin H."/>
            <person name="Siddiqui A."/>
            <person name="Sterky F."/>
            <person name="Terry A."/>
            <person name="Tsai C.J."/>
            <person name="Uberbacher E."/>
            <person name="Unneberg P."/>
            <person name="Vahala J."/>
            <person name="Wall K."/>
            <person name="Wessler S."/>
            <person name="Yang G."/>
            <person name="Yin T."/>
            <person name="Douglas C."/>
            <person name="Marra M."/>
            <person name="Sandberg G."/>
            <person name="Van de Peer Y."/>
            <person name="Rokhsar D."/>
        </authorList>
    </citation>
    <scope>NUCLEOTIDE SEQUENCE [LARGE SCALE GENOMIC DNA]</scope>
    <source>
        <strain evidence="2">cv. Nisqually</strain>
    </source>
</reference>